<name>A0A084CNY7_9GAMM</name>
<dbReference type="SUPFAM" id="SSF53756">
    <property type="entry name" value="UDP-Glycosyltransferase/glycogen phosphorylase"/>
    <property type="match status" value="1"/>
</dbReference>
<dbReference type="UniPathway" id="UPA00973"/>
<comment type="similarity">
    <text evidence="2 11">Belongs to the LpxB family.</text>
</comment>
<evidence type="ECO:0000256" key="9">
    <source>
        <dbReference type="ARBA" id="ARBA00023098"/>
    </source>
</evidence>
<evidence type="ECO:0000256" key="5">
    <source>
        <dbReference type="ARBA" id="ARBA00022516"/>
    </source>
</evidence>
<dbReference type="InterPro" id="IPR003835">
    <property type="entry name" value="Glyco_trans_19"/>
</dbReference>
<accession>A0A084CNY7</accession>
<dbReference type="RefSeq" id="WP_034413360.1">
    <property type="nucleotide sequence ID" value="NZ_JGVK01000006.1"/>
</dbReference>
<comment type="catalytic activity">
    <reaction evidence="10 11">
        <text>a lipid X + a UDP-2-N,3-O-bis[(3R)-3-hydroxyacyl]-alpha-D-glucosamine = a lipid A disaccharide + UDP + H(+)</text>
        <dbReference type="Rhea" id="RHEA:67828"/>
        <dbReference type="ChEBI" id="CHEBI:15378"/>
        <dbReference type="ChEBI" id="CHEBI:58223"/>
        <dbReference type="ChEBI" id="CHEBI:137748"/>
        <dbReference type="ChEBI" id="CHEBI:176338"/>
        <dbReference type="ChEBI" id="CHEBI:176343"/>
        <dbReference type="EC" id="2.4.1.182"/>
    </reaction>
</comment>
<dbReference type="PANTHER" id="PTHR30372">
    <property type="entry name" value="LIPID-A-DISACCHARIDE SYNTHASE"/>
    <property type="match status" value="1"/>
</dbReference>
<gene>
    <name evidence="12" type="primary">ipxB</name>
    <name evidence="11" type="synonym">lpxB</name>
    <name evidence="12" type="ORF">CF67_14122</name>
</gene>
<keyword evidence="5 11" id="KW-0444">Lipid biosynthesis</keyword>
<protein>
    <recommendedName>
        <fullName evidence="4 11">Lipid-A-disaccharide synthase</fullName>
        <ecNumber evidence="3 11">2.4.1.182</ecNumber>
    </recommendedName>
</protein>
<keyword evidence="9 11" id="KW-0443">Lipid metabolism</keyword>
<comment type="caution">
    <text evidence="12">The sequence shown here is derived from an EMBL/GenBank/DDBJ whole genome shotgun (WGS) entry which is preliminary data.</text>
</comment>
<evidence type="ECO:0000256" key="4">
    <source>
        <dbReference type="ARBA" id="ARBA00020902"/>
    </source>
</evidence>
<dbReference type="OrthoDB" id="9801642at2"/>
<dbReference type="AlphaFoldDB" id="A0A084CNY7"/>
<reference evidence="12 13" key="1">
    <citation type="submission" date="2014-03" db="EMBL/GenBank/DDBJ databases">
        <title>Selection and divergence in the genomes of co-occurring obligate luminous symbionts with specific hosts.</title>
        <authorList>
            <person name="Hendry T.A."/>
            <person name="de Wet J.R."/>
            <person name="Dunlap P.V."/>
        </authorList>
    </citation>
    <scope>NUCLEOTIDE SEQUENCE [LARGE SCALE GENOMIC DNA]</scope>
    <source>
        <strain evidence="12 13">Ppalp.1</strain>
    </source>
</reference>
<sequence length="379" mass="42878">MEGLLNIGIVVGELSGDNLGEGFIKAVKQKYPGTKFVGIGGPRMISQGCKSLYDVEELASIGLFEVIGHLPRLLKIKAELVKYFIQNPPDIFIGIDAPDFNLRLELALKKVGIKTVHYVSPSIWAWRSKRILKIAAATDLVLTILPFEKKIYDQHRIACKFIGHPLADKIPMKSDQFQAQKKLCLNSNKRWLAVMPGSREREVELIAQPFIEACCKIKRKYPDIGFIVAAVNQKRRKQFERIWQATRPELQFLIFENAAYDVIVASDGVLLTSGTVALECMLFKRPMVVGYKMSRITGWLMKKLAITKFVSLPNILAGEELVKEYILDRCSSEFLFSALNCMLRGNHHILIERFNDMHKLLQQGADKKAVQAVFSLINQ</sequence>
<evidence type="ECO:0000256" key="3">
    <source>
        <dbReference type="ARBA" id="ARBA00012687"/>
    </source>
</evidence>
<dbReference type="PANTHER" id="PTHR30372:SF4">
    <property type="entry name" value="LIPID-A-DISACCHARIDE SYNTHASE, MITOCHONDRIAL-RELATED"/>
    <property type="match status" value="1"/>
</dbReference>
<evidence type="ECO:0000256" key="2">
    <source>
        <dbReference type="ARBA" id="ARBA00007868"/>
    </source>
</evidence>
<dbReference type="EC" id="2.4.1.182" evidence="3 11"/>
<dbReference type="eggNOG" id="COG0763">
    <property type="taxonomic scope" value="Bacteria"/>
</dbReference>
<dbReference type="GO" id="GO:0008915">
    <property type="term" value="F:lipid-A-disaccharide synthase activity"/>
    <property type="evidence" value="ECO:0007669"/>
    <property type="project" value="UniProtKB-UniRule"/>
</dbReference>
<comment type="function">
    <text evidence="1 11">Condensation of UDP-2,3-diacylglucosamine and 2,3-diacylglucosamine-1-phosphate to form lipid A disaccharide, a precursor of lipid A, a phosphorylated glycolipid that anchors the lipopolysaccharide to the outer membrane of the cell.</text>
</comment>
<evidence type="ECO:0000256" key="11">
    <source>
        <dbReference type="HAMAP-Rule" id="MF_00392"/>
    </source>
</evidence>
<evidence type="ECO:0000313" key="12">
    <source>
        <dbReference type="EMBL" id="KEY91516.1"/>
    </source>
</evidence>
<dbReference type="GO" id="GO:0005543">
    <property type="term" value="F:phospholipid binding"/>
    <property type="evidence" value="ECO:0007669"/>
    <property type="project" value="TreeGrafter"/>
</dbReference>
<comment type="pathway">
    <text evidence="11">Bacterial outer membrane biogenesis; LPS lipid A biosynthesis.</text>
</comment>
<evidence type="ECO:0000256" key="8">
    <source>
        <dbReference type="ARBA" id="ARBA00022679"/>
    </source>
</evidence>
<proteinExistence type="inferred from homology"/>
<dbReference type="GO" id="GO:0009245">
    <property type="term" value="P:lipid A biosynthetic process"/>
    <property type="evidence" value="ECO:0007669"/>
    <property type="project" value="UniProtKB-UniRule"/>
</dbReference>
<evidence type="ECO:0000256" key="1">
    <source>
        <dbReference type="ARBA" id="ARBA00002056"/>
    </source>
</evidence>
<dbReference type="NCBIfam" id="TIGR00215">
    <property type="entry name" value="lpxB"/>
    <property type="match status" value="1"/>
</dbReference>
<keyword evidence="7 11" id="KW-0328">Glycosyltransferase</keyword>
<organism evidence="12 13">
    <name type="scientific">Candidatus Photodesmus blepharonis</name>
    <dbReference type="NCBI Taxonomy" id="1179155"/>
    <lineage>
        <taxon>Bacteria</taxon>
        <taxon>Pseudomonadati</taxon>
        <taxon>Pseudomonadota</taxon>
        <taxon>Gammaproteobacteria</taxon>
        <taxon>Vibrionales</taxon>
        <taxon>Vibrionaceae</taxon>
        <taxon>Candidatus Photodesmus</taxon>
    </lineage>
</organism>
<keyword evidence="13" id="KW-1185">Reference proteome</keyword>
<dbReference type="Proteomes" id="UP000053784">
    <property type="component" value="Unassembled WGS sequence"/>
</dbReference>
<evidence type="ECO:0000313" key="13">
    <source>
        <dbReference type="Proteomes" id="UP000053784"/>
    </source>
</evidence>
<keyword evidence="8 11" id="KW-0808">Transferase</keyword>
<evidence type="ECO:0000256" key="6">
    <source>
        <dbReference type="ARBA" id="ARBA00022556"/>
    </source>
</evidence>
<dbReference type="Pfam" id="PF02684">
    <property type="entry name" value="LpxB"/>
    <property type="match status" value="1"/>
</dbReference>
<keyword evidence="6 11" id="KW-0441">Lipid A biosynthesis</keyword>
<dbReference type="EMBL" id="JGVK01000006">
    <property type="protein sequence ID" value="KEY91516.1"/>
    <property type="molecule type" value="Genomic_DNA"/>
</dbReference>
<dbReference type="HAMAP" id="MF_00392">
    <property type="entry name" value="LpxB"/>
    <property type="match status" value="1"/>
</dbReference>
<dbReference type="STRING" id="1179155.CF67_14122"/>
<dbReference type="GO" id="GO:0016020">
    <property type="term" value="C:membrane"/>
    <property type="evidence" value="ECO:0007669"/>
    <property type="project" value="GOC"/>
</dbReference>
<evidence type="ECO:0000256" key="10">
    <source>
        <dbReference type="ARBA" id="ARBA00048975"/>
    </source>
</evidence>
<evidence type="ECO:0000256" key="7">
    <source>
        <dbReference type="ARBA" id="ARBA00022676"/>
    </source>
</evidence>